<dbReference type="RefSeq" id="WP_263337784.1">
    <property type="nucleotide sequence ID" value="NZ_JAGSYH010000004.1"/>
</dbReference>
<feature type="transmembrane region" description="Helical" evidence="8">
    <location>
        <begin position="254"/>
        <end position="272"/>
    </location>
</feature>
<gene>
    <name evidence="10" type="ORF">ACFPT7_06465</name>
</gene>
<dbReference type="PANTHER" id="PTHR33908">
    <property type="entry name" value="MANNOSYLTRANSFERASE YKCB-RELATED"/>
    <property type="match status" value="1"/>
</dbReference>
<dbReference type="Pfam" id="PF13231">
    <property type="entry name" value="PMT_2"/>
    <property type="match status" value="1"/>
</dbReference>
<protein>
    <submittedName>
        <fullName evidence="10">ArnT family glycosyltransferase</fullName>
        <ecNumber evidence="10">2.4.-.-</ecNumber>
    </submittedName>
</protein>
<keyword evidence="11" id="KW-1185">Reference proteome</keyword>
<keyword evidence="4 10" id="KW-0808">Transferase</keyword>
<evidence type="ECO:0000313" key="11">
    <source>
        <dbReference type="Proteomes" id="UP001596091"/>
    </source>
</evidence>
<comment type="subcellular location">
    <subcellularLocation>
        <location evidence="1">Cell membrane</location>
        <topology evidence="1">Multi-pass membrane protein</topology>
    </subcellularLocation>
</comment>
<evidence type="ECO:0000256" key="4">
    <source>
        <dbReference type="ARBA" id="ARBA00022679"/>
    </source>
</evidence>
<evidence type="ECO:0000256" key="6">
    <source>
        <dbReference type="ARBA" id="ARBA00022989"/>
    </source>
</evidence>
<evidence type="ECO:0000256" key="8">
    <source>
        <dbReference type="SAM" id="Phobius"/>
    </source>
</evidence>
<organism evidence="10 11">
    <name type="scientific">Acidicapsa dinghuensis</name>
    <dbReference type="NCBI Taxonomy" id="2218256"/>
    <lineage>
        <taxon>Bacteria</taxon>
        <taxon>Pseudomonadati</taxon>
        <taxon>Acidobacteriota</taxon>
        <taxon>Terriglobia</taxon>
        <taxon>Terriglobales</taxon>
        <taxon>Acidobacteriaceae</taxon>
        <taxon>Acidicapsa</taxon>
    </lineage>
</organism>
<keyword evidence="5 8" id="KW-0812">Transmembrane</keyword>
<reference evidence="11" key="1">
    <citation type="journal article" date="2019" name="Int. J. Syst. Evol. Microbiol.">
        <title>The Global Catalogue of Microorganisms (GCM) 10K type strain sequencing project: providing services to taxonomists for standard genome sequencing and annotation.</title>
        <authorList>
            <consortium name="The Broad Institute Genomics Platform"/>
            <consortium name="The Broad Institute Genome Sequencing Center for Infectious Disease"/>
            <person name="Wu L."/>
            <person name="Ma J."/>
        </authorList>
    </citation>
    <scope>NUCLEOTIDE SEQUENCE [LARGE SCALE GENOMIC DNA]</scope>
    <source>
        <strain evidence="11">JCM 4087</strain>
    </source>
</reference>
<keyword evidence="2" id="KW-1003">Cell membrane</keyword>
<dbReference type="InterPro" id="IPR038731">
    <property type="entry name" value="RgtA/B/C-like"/>
</dbReference>
<feature type="transmembrane region" description="Helical" evidence="8">
    <location>
        <begin position="204"/>
        <end position="224"/>
    </location>
</feature>
<feature type="transmembrane region" description="Helical" evidence="8">
    <location>
        <begin position="78"/>
        <end position="100"/>
    </location>
</feature>
<dbReference type="GO" id="GO:0016757">
    <property type="term" value="F:glycosyltransferase activity"/>
    <property type="evidence" value="ECO:0007669"/>
    <property type="project" value="UniProtKB-KW"/>
</dbReference>
<sequence length="507" mass="56050">MPPPAQVAAAPNNSDVLGSRITLAIAVAIALLHIITNTRYGLHRDEFQFLADARHLDWGFVAYPPFTSAIERLSMAIFGLWLPGLRLFSVLAQATAIVIAGAMARDLGGRTTAQALTAFAVALSPLPLFEGTEFQYSSFDYLWWVLASWALIRLLRDENPRWWLLIGASLGFGLETKYSILFYIAGLIGAMLLTSARRWFFNRWFWAGVALTLLIVLPNAIWQLQHNFISYRFLQHIHARDVRIGRTGGFFHDQLIICFNLAAVPIALVGLFSTFRSRTYRPIAWLFVLTLALFAIAKGRGYYTAPLYPMLLAAGAAAWERWLAPRHAILRRSLATLAFASIAAIGAYACAILVPLADSGPLRSFALARNGDLREETGWDIMLHSIAQVRDSLSPDQQAHLGLVLGNYGEAGAVEILGPQYHLPPPIAGTNSFWLRSYPSSQPTTNIVLGVGDDDREAQFTGCRLAAHVPYPPGQNNEESNDHAEIYLCGPPRLPWPELWKIALGFG</sequence>
<keyword evidence="7 8" id="KW-0472">Membrane</keyword>
<evidence type="ECO:0000256" key="7">
    <source>
        <dbReference type="ARBA" id="ARBA00023136"/>
    </source>
</evidence>
<feature type="transmembrane region" description="Helical" evidence="8">
    <location>
        <begin position="279"/>
        <end position="297"/>
    </location>
</feature>
<dbReference type="EMBL" id="JBHSPH010000002">
    <property type="protein sequence ID" value="MFC5861929.1"/>
    <property type="molecule type" value="Genomic_DNA"/>
</dbReference>
<dbReference type="Proteomes" id="UP001596091">
    <property type="component" value="Unassembled WGS sequence"/>
</dbReference>
<dbReference type="EC" id="2.4.-.-" evidence="10"/>
<feature type="domain" description="Glycosyltransferase RgtA/B/C/D-like" evidence="9">
    <location>
        <begin position="64"/>
        <end position="222"/>
    </location>
</feature>
<dbReference type="PANTHER" id="PTHR33908:SF11">
    <property type="entry name" value="MEMBRANE PROTEIN"/>
    <property type="match status" value="1"/>
</dbReference>
<comment type="caution">
    <text evidence="10">The sequence shown here is derived from an EMBL/GenBank/DDBJ whole genome shotgun (WGS) entry which is preliminary data.</text>
</comment>
<keyword evidence="3 10" id="KW-0328">Glycosyltransferase</keyword>
<evidence type="ECO:0000256" key="1">
    <source>
        <dbReference type="ARBA" id="ARBA00004651"/>
    </source>
</evidence>
<evidence type="ECO:0000259" key="9">
    <source>
        <dbReference type="Pfam" id="PF13231"/>
    </source>
</evidence>
<evidence type="ECO:0000256" key="2">
    <source>
        <dbReference type="ARBA" id="ARBA00022475"/>
    </source>
</evidence>
<proteinExistence type="predicted"/>
<keyword evidence="6 8" id="KW-1133">Transmembrane helix</keyword>
<evidence type="ECO:0000313" key="10">
    <source>
        <dbReference type="EMBL" id="MFC5861929.1"/>
    </source>
</evidence>
<name>A0ABW1ED75_9BACT</name>
<feature type="transmembrane region" description="Helical" evidence="8">
    <location>
        <begin position="303"/>
        <end position="322"/>
    </location>
</feature>
<evidence type="ECO:0000256" key="3">
    <source>
        <dbReference type="ARBA" id="ARBA00022676"/>
    </source>
</evidence>
<feature type="transmembrane region" description="Helical" evidence="8">
    <location>
        <begin position="162"/>
        <end position="192"/>
    </location>
</feature>
<accession>A0ABW1ED75</accession>
<evidence type="ECO:0000256" key="5">
    <source>
        <dbReference type="ARBA" id="ARBA00022692"/>
    </source>
</evidence>
<feature type="transmembrane region" description="Helical" evidence="8">
    <location>
        <begin position="334"/>
        <end position="357"/>
    </location>
</feature>
<dbReference type="InterPro" id="IPR050297">
    <property type="entry name" value="LipidA_mod_glycosyltrf_83"/>
</dbReference>
<feature type="transmembrane region" description="Helical" evidence="8">
    <location>
        <begin position="17"/>
        <end position="35"/>
    </location>
</feature>